<evidence type="ECO:0000313" key="2">
    <source>
        <dbReference type="EMBL" id="GGG16975.1"/>
    </source>
</evidence>
<dbReference type="AlphaFoldDB" id="A0A917G186"/>
<keyword evidence="3" id="KW-1185">Reference proteome</keyword>
<protein>
    <recommendedName>
        <fullName evidence="4">Modification methylase HgiDII</fullName>
    </recommendedName>
</protein>
<comment type="caution">
    <text evidence="2">The sequence shown here is derived from an EMBL/GenBank/DDBJ whole genome shotgun (WGS) entry which is preliminary data.</text>
</comment>
<dbReference type="Proteomes" id="UP000654257">
    <property type="component" value="Unassembled WGS sequence"/>
</dbReference>
<proteinExistence type="predicted"/>
<sequence length="83" mass="9122">MSDDRETIEKIVAKLDARLGTQTNGLRDEVPPGASAQDDDGERGPLGRDYHLAGKFAQAYAIGEPNLIDRAEFDRLVETYGDE</sequence>
<evidence type="ECO:0000256" key="1">
    <source>
        <dbReference type="SAM" id="MobiDB-lite"/>
    </source>
</evidence>
<dbReference type="RefSeq" id="WP_188545988.1">
    <property type="nucleotide sequence ID" value="NZ_BMCU01000003.1"/>
</dbReference>
<feature type="region of interest" description="Disordered" evidence="1">
    <location>
        <begin position="21"/>
        <end position="49"/>
    </location>
</feature>
<gene>
    <name evidence="2" type="ORF">GCM10007304_33930</name>
</gene>
<dbReference type="EMBL" id="BMCU01000003">
    <property type="protein sequence ID" value="GGG16975.1"/>
    <property type="molecule type" value="Genomic_DNA"/>
</dbReference>
<evidence type="ECO:0008006" key="4">
    <source>
        <dbReference type="Google" id="ProtNLM"/>
    </source>
</evidence>
<accession>A0A917G186</accession>
<evidence type="ECO:0000313" key="3">
    <source>
        <dbReference type="Proteomes" id="UP000654257"/>
    </source>
</evidence>
<organism evidence="2 3">
    <name type="scientific">Rhodococcoides trifolii</name>
    <dbReference type="NCBI Taxonomy" id="908250"/>
    <lineage>
        <taxon>Bacteria</taxon>
        <taxon>Bacillati</taxon>
        <taxon>Actinomycetota</taxon>
        <taxon>Actinomycetes</taxon>
        <taxon>Mycobacteriales</taxon>
        <taxon>Nocardiaceae</taxon>
        <taxon>Rhodococcoides</taxon>
    </lineage>
</organism>
<reference evidence="2" key="1">
    <citation type="journal article" date="2014" name="Int. J. Syst. Evol. Microbiol.">
        <title>Complete genome sequence of Corynebacterium casei LMG S-19264T (=DSM 44701T), isolated from a smear-ripened cheese.</title>
        <authorList>
            <consortium name="US DOE Joint Genome Institute (JGI-PGF)"/>
            <person name="Walter F."/>
            <person name="Albersmeier A."/>
            <person name="Kalinowski J."/>
            <person name="Ruckert C."/>
        </authorList>
    </citation>
    <scope>NUCLEOTIDE SEQUENCE</scope>
    <source>
        <strain evidence="2">CCM 7905</strain>
    </source>
</reference>
<name>A0A917G186_9NOCA</name>
<reference evidence="2" key="2">
    <citation type="submission" date="2020-09" db="EMBL/GenBank/DDBJ databases">
        <authorList>
            <person name="Sun Q."/>
            <person name="Sedlacek I."/>
        </authorList>
    </citation>
    <scope>NUCLEOTIDE SEQUENCE</scope>
    <source>
        <strain evidence="2">CCM 7905</strain>
    </source>
</reference>